<sequence>VCPRNGNELEQLAHIGYDEVNHEHVTLGFNYGEPIPKKRREVSTVPRLDYGLIVEQRPGADQDSSPY</sequence>
<organism evidence="1 2">
    <name type="scientific">Ancylostoma ceylanicum</name>
    <dbReference type="NCBI Taxonomy" id="53326"/>
    <lineage>
        <taxon>Eukaryota</taxon>
        <taxon>Metazoa</taxon>
        <taxon>Ecdysozoa</taxon>
        <taxon>Nematoda</taxon>
        <taxon>Chromadorea</taxon>
        <taxon>Rhabditida</taxon>
        <taxon>Rhabditina</taxon>
        <taxon>Rhabditomorpha</taxon>
        <taxon>Strongyloidea</taxon>
        <taxon>Ancylostomatidae</taxon>
        <taxon>Ancylostomatinae</taxon>
        <taxon>Ancylostoma</taxon>
    </lineage>
</organism>
<feature type="non-terminal residue" evidence="1">
    <location>
        <position position="1"/>
    </location>
</feature>
<dbReference type="AlphaFoldDB" id="A0A016WG18"/>
<keyword evidence="2" id="KW-1185">Reference proteome</keyword>
<comment type="caution">
    <text evidence="1">The sequence shown here is derived from an EMBL/GenBank/DDBJ whole genome shotgun (WGS) entry which is preliminary data.</text>
</comment>
<dbReference type="Proteomes" id="UP000024635">
    <property type="component" value="Unassembled WGS sequence"/>
</dbReference>
<name>A0A016WG18_9BILA</name>
<dbReference type="EMBL" id="JARK01000295">
    <property type="protein sequence ID" value="EYC38784.1"/>
    <property type="molecule type" value="Genomic_DNA"/>
</dbReference>
<proteinExistence type="predicted"/>
<protein>
    <submittedName>
        <fullName evidence="1">Uncharacterized protein</fullName>
    </submittedName>
</protein>
<gene>
    <name evidence="1" type="primary">Acey_s0695.g1596</name>
    <name evidence="1" type="ORF">Y032_0695g1596</name>
</gene>
<reference evidence="2" key="1">
    <citation type="journal article" date="2015" name="Nat. Genet.">
        <title>The genome and transcriptome of the zoonotic hookworm Ancylostoma ceylanicum identify infection-specific gene families.</title>
        <authorList>
            <person name="Schwarz E.M."/>
            <person name="Hu Y."/>
            <person name="Antoshechkin I."/>
            <person name="Miller M.M."/>
            <person name="Sternberg P.W."/>
            <person name="Aroian R.V."/>
        </authorList>
    </citation>
    <scope>NUCLEOTIDE SEQUENCE</scope>
    <source>
        <strain evidence="2">HY135</strain>
    </source>
</reference>
<evidence type="ECO:0000313" key="1">
    <source>
        <dbReference type="EMBL" id="EYC38784.1"/>
    </source>
</evidence>
<accession>A0A016WG18</accession>
<evidence type="ECO:0000313" key="2">
    <source>
        <dbReference type="Proteomes" id="UP000024635"/>
    </source>
</evidence>